<dbReference type="GO" id="GO:0005634">
    <property type="term" value="C:nucleus"/>
    <property type="evidence" value="ECO:0007669"/>
    <property type="project" value="UniProtKB-SubCell"/>
</dbReference>
<dbReference type="InterPro" id="IPR003650">
    <property type="entry name" value="Orange_dom"/>
</dbReference>
<evidence type="ECO:0000259" key="8">
    <source>
        <dbReference type="PROSITE" id="PS50888"/>
    </source>
</evidence>
<keyword evidence="4" id="KW-0804">Transcription</keyword>
<dbReference type="PROSITE" id="PS51054">
    <property type="entry name" value="ORANGE"/>
    <property type="match status" value="1"/>
</dbReference>
<feature type="compositionally biased region" description="Low complexity" evidence="6">
    <location>
        <begin position="244"/>
        <end position="253"/>
    </location>
</feature>
<evidence type="ECO:0000256" key="1">
    <source>
        <dbReference type="ARBA" id="ARBA00004123"/>
    </source>
</evidence>
<dbReference type="InterPro" id="IPR011598">
    <property type="entry name" value="bHLH_dom"/>
</dbReference>
<feature type="compositionally biased region" description="Low complexity" evidence="6">
    <location>
        <begin position="281"/>
        <end position="290"/>
    </location>
</feature>
<protein>
    <submittedName>
        <fullName evidence="10">Hairy/enhancer-of-split related with YRPW motif protein 1</fullName>
    </submittedName>
</protein>
<keyword evidence="7" id="KW-0812">Transmembrane</keyword>
<keyword evidence="7" id="KW-0472">Membrane</keyword>
<feature type="region of interest" description="Disordered" evidence="6">
    <location>
        <begin position="233"/>
        <end position="297"/>
    </location>
</feature>
<dbReference type="GO" id="GO:0003677">
    <property type="term" value="F:DNA binding"/>
    <property type="evidence" value="ECO:0007669"/>
    <property type="project" value="UniProtKB-KW"/>
</dbReference>
<evidence type="ECO:0000259" key="9">
    <source>
        <dbReference type="PROSITE" id="PS51054"/>
    </source>
</evidence>
<dbReference type="SMART" id="SM00353">
    <property type="entry name" value="HLH"/>
    <property type="match status" value="1"/>
</dbReference>
<evidence type="ECO:0000256" key="7">
    <source>
        <dbReference type="SAM" id="Phobius"/>
    </source>
</evidence>
<feature type="transmembrane region" description="Helical" evidence="7">
    <location>
        <begin position="372"/>
        <end position="389"/>
    </location>
</feature>
<dbReference type="PANTHER" id="PTHR10985">
    <property type="entry name" value="BASIC HELIX-LOOP-HELIX TRANSCRIPTION FACTOR, HES-RELATED"/>
    <property type="match status" value="1"/>
</dbReference>
<gene>
    <name evidence="10" type="ORF">ALC60_07675</name>
</gene>
<accession>A0A151WYJ3</accession>
<evidence type="ECO:0000256" key="4">
    <source>
        <dbReference type="ARBA" id="ARBA00023163"/>
    </source>
</evidence>
<comment type="subcellular location">
    <subcellularLocation>
        <location evidence="1">Nucleus</location>
    </subcellularLocation>
</comment>
<dbReference type="Pfam" id="PF07527">
    <property type="entry name" value="Hairy_orange"/>
    <property type="match status" value="1"/>
</dbReference>
<organism evidence="10 11">
    <name type="scientific">Mycetomoellerius zeteki</name>
    <dbReference type="NCBI Taxonomy" id="64791"/>
    <lineage>
        <taxon>Eukaryota</taxon>
        <taxon>Metazoa</taxon>
        <taxon>Ecdysozoa</taxon>
        <taxon>Arthropoda</taxon>
        <taxon>Hexapoda</taxon>
        <taxon>Insecta</taxon>
        <taxon>Pterygota</taxon>
        <taxon>Neoptera</taxon>
        <taxon>Endopterygota</taxon>
        <taxon>Hymenoptera</taxon>
        <taxon>Apocrita</taxon>
        <taxon>Aculeata</taxon>
        <taxon>Formicoidea</taxon>
        <taxon>Formicidae</taxon>
        <taxon>Myrmicinae</taxon>
        <taxon>Mycetomoellerius</taxon>
    </lineage>
</organism>
<dbReference type="STRING" id="64791.A0A151WYJ3"/>
<evidence type="ECO:0000256" key="3">
    <source>
        <dbReference type="ARBA" id="ARBA00023125"/>
    </source>
</evidence>
<evidence type="ECO:0000256" key="6">
    <source>
        <dbReference type="SAM" id="MobiDB-lite"/>
    </source>
</evidence>
<dbReference type="SUPFAM" id="SSF47459">
    <property type="entry name" value="HLH, helix-loop-helix DNA-binding domain"/>
    <property type="match status" value="1"/>
</dbReference>
<dbReference type="GO" id="GO:0046983">
    <property type="term" value="F:protein dimerization activity"/>
    <property type="evidence" value="ECO:0007669"/>
    <property type="project" value="InterPro"/>
</dbReference>
<dbReference type="Proteomes" id="UP000075809">
    <property type="component" value="Unassembled WGS sequence"/>
</dbReference>
<dbReference type="GO" id="GO:0006355">
    <property type="term" value="P:regulation of DNA-templated transcription"/>
    <property type="evidence" value="ECO:0007669"/>
    <property type="project" value="InterPro"/>
</dbReference>
<evidence type="ECO:0000256" key="5">
    <source>
        <dbReference type="ARBA" id="ARBA00023242"/>
    </source>
</evidence>
<dbReference type="EMBL" id="KQ982649">
    <property type="protein sequence ID" value="KYQ52949.1"/>
    <property type="molecule type" value="Genomic_DNA"/>
</dbReference>
<feature type="transmembrane region" description="Helical" evidence="7">
    <location>
        <begin position="401"/>
        <end position="424"/>
    </location>
</feature>
<name>A0A151WYJ3_9HYME</name>
<dbReference type="SUPFAM" id="SSF158457">
    <property type="entry name" value="Orange domain-like"/>
    <property type="match status" value="1"/>
</dbReference>
<feature type="domain" description="BHLH" evidence="8">
    <location>
        <begin position="63"/>
        <end position="118"/>
    </location>
</feature>
<evidence type="ECO:0000256" key="2">
    <source>
        <dbReference type="ARBA" id="ARBA00023015"/>
    </source>
</evidence>
<dbReference type="Gene3D" id="4.10.280.10">
    <property type="entry name" value="Helix-loop-helix DNA-binding domain"/>
    <property type="match status" value="1"/>
</dbReference>
<keyword evidence="2" id="KW-0805">Transcription regulation</keyword>
<dbReference type="InterPro" id="IPR050370">
    <property type="entry name" value="HES_HEY"/>
</dbReference>
<evidence type="ECO:0000313" key="11">
    <source>
        <dbReference type="Proteomes" id="UP000075809"/>
    </source>
</evidence>
<dbReference type="PROSITE" id="PS50888">
    <property type="entry name" value="BHLH"/>
    <property type="match status" value="1"/>
</dbReference>
<keyword evidence="3" id="KW-0238">DNA-binding</keyword>
<keyword evidence="7" id="KW-1133">Transmembrane helix</keyword>
<dbReference type="InterPro" id="IPR036638">
    <property type="entry name" value="HLH_DNA-bd_sf"/>
</dbReference>
<feature type="domain" description="Orange" evidence="9">
    <location>
        <begin position="157"/>
        <end position="192"/>
    </location>
</feature>
<dbReference type="FunFam" id="4.10.280.10:FF:000079">
    <property type="entry name" value="CLUMA_CG001539, isoform A"/>
    <property type="match status" value="1"/>
</dbReference>
<reference evidence="10 11" key="1">
    <citation type="submission" date="2015-09" db="EMBL/GenBank/DDBJ databases">
        <title>Trachymyrmex zeteki WGS genome.</title>
        <authorList>
            <person name="Nygaard S."/>
            <person name="Hu H."/>
            <person name="Boomsma J."/>
            <person name="Zhang G."/>
        </authorList>
    </citation>
    <scope>NUCLEOTIDE SEQUENCE [LARGE SCALE GENOMIC DNA]</scope>
    <source>
        <strain evidence="10">Tzet28-1</strain>
        <tissue evidence="10">Whole body</tissue>
    </source>
</reference>
<dbReference type="Gene3D" id="6.10.250.980">
    <property type="match status" value="1"/>
</dbReference>
<keyword evidence="5" id="KW-0539">Nucleus</keyword>
<dbReference type="AlphaFoldDB" id="A0A151WYJ3"/>
<keyword evidence="11" id="KW-1185">Reference proteome</keyword>
<dbReference type="CDD" id="cd11440">
    <property type="entry name" value="bHLH-O_Cwo_like"/>
    <property type="match status" value="1"/>
</dbReference>
<proteinExistence type="predicted"/>
<evidence type="ECO:0000313" key="10">
    <source>
        <dbReference type="EMBL" id="KYQ52949.1"/>
    </source>
</evidence>
<feature type="region of interest" description="Disordered" evidence="6">
    <location>
        <begin position="122"/>
        <end position="143"/>
    </location>
</feature>
<dbReference type="Pfam" id="PF00010">
    <property type="entry name" value="HLH"/>
    <property type="match status" value="1"/>
</dbReference>
<sequence length="520" mass="57863">MVTHSMDNILNMHYYPTNNHVDASVHSPPPRKRRCLNKEWMKSRERETSCFSPLRERKDRHAQDPMSHRIIEKRRRDRMNNCLADLSRLIPAEYLKKGRGRVEKTEIIEMAIRHMKHLQGLRQDTKHSPVTPVHTHPEDSVDSVSHSTAASTAAEHYKLGFQECLSETMHFLIEVEGFFARDTLFVQLINHLQQHCDKIVATSDRLGFPHPELPVMNGTMNGAGYSHTSIPTICQPNGGHSDHGSSSGVSSFGDPERPLLRPTIVPPPTIVSDDSNHSTHSHSTPPGTGTVSCRDRPTNYKFKSSIKQRFSAERVKSCSPPVSNVDEYESSGAATAAACCILTVGPCCCTGTPAATGHLPADCELPRKLDGYFFFWAFSAAFVTLPWVSLKVTLCGETYEFIAALYTLWILLGGFAGTTVALFLDFSKLAGDVSSVAVEHWRVAIADLSRMIQDDYLGGEVGGTARRLILGIASDVTASQFLHGNVLHVEANIVTWQGFRQRLMMHLDRFHLGDILKRQP</sequence>